<dbReference type="EMBL" id="VDFV01000001">
    <property type="protein sequence ID" value="TNC74798.1"/>
    <property type="molecule type" value="Genomic_DNA"/>
</dbReference>
<dbReference type="Pfam" id="PF13401">
    <property type="entry name" value="AAA_22"/>
    <property type="match status" value="1"/>
</dbReference>
<dbReference type="Proteomes" id="UP000305709">
    <property type="component" value="Unassembled WGS sequence"/>
</dbReference>
<sequence>MATSLDIYVDFFGLTERPFSLVPDPAFLFWSDHHRRAFAMLEYGVVTCAPVTLITGEVGAGKTTVLFKLLATLGDDVKVGLITNSHGDRGELLRWVLMALDQPAPADASYVDLFARFQGHLITEYAAGRRVILIFDEAQNLSRESLEEVRMFTNINNNKDVLVQLVLVGQPELRDMIRRPDMIQLAQRVAASFHIPAMDLATVHNYVAHRLRVAGAGEPIFSEPAIDLVHDASRGIPRLVNQLCDFAMVYAFTKDQRHVSRATVEEVLADGVFFAGGQTISVTPRARAVGDLSNRGDI</sequence>
<dbReference type="InterPro" id="IPR003593">
    <property type="entry name" value="AAA+_ATPase"/>
</dbReference>
<keyword evidence="3" id="KW-1185">Reference proteome</keyword>
<gene>
    <name evidence="2" type="ORF">FHG71_01305</name>
</gene>
<dbReference type="Gene3D" id="3.40.50.300">
    <property type="entry name" value="P-loop containing nucleotide triphosphate hydrolases"/>
    <property type="match status" value="1"/>
</dbReference>
<dbReference type="InterPro" id="IPR027417">
    <property type="entry name" value="P-loop_NTPase"/>
</dbReference>
<dbReference type="SUPFAM" id="SSF52540">
    <property type="entry name" value="P-loop containing nucleoside triphosphate hydrolases"/>
    <property type="match status" value="1"/>
</dbReference>
<dbReference type="InterPro" id="IPR052026">
    <property type="entry name" value="ExeA_AAA_ATPase_DNA-bind"/>
</dbReference>
<comment type="caution">
    <text evidence="2">The sequence shown here is derived from an EMBL/GenBank/DDBJ whole genome shotgun (WGS) entry which is preliminary data.</text>
</comment>
<dbReference type="SMART" id="SM00382">
    <property type="entry name" value="AAA"/>
    <property type="match status" value="1"/>
</dbReference>
<dbReference type="GO" id="GO:0016887">
    <property type="term" value="F:ATP hydrolysis activity"/>
    <property type="evidence" value="ECO:0007669"/>
    <property type="project" value="InterPro"/>
</dbReference>
<proteinExistence type="predicted"/>
<dbReference type="RefSeq" id="WP_139079792.1">
    <property type="nucleotide sequence ID" value="NZ_VDFV01000001.1"/>
</dbReference>
<accession>A0A5C4NMX3</accession>
<organism evidence="2 3">
    <name type="scientific">Rubellimicrobium roseum</name>
    <dbReference type="NCBI Taxonomy" id="687525"/>
    <lineage>
        <taxon>Bacteria</taxon>
        <taxon>Pseudomonadati</taxon>
        <taxon>Pseudomonadota</taxon>
        <taxon>Alphaproteobacteria</taxon>
        <taxon>Rhodobacterales</taxon>
        <taxon>Roseobacteraceae</taxon>
        <taxon>Rubellimicrobium</taxon>
    </lineage>
</organism>
<evidence type="ECO:0000313" key="2">
    <source>
        <dbReference type="EMBL" id="TNC74798.1"/>
    </source>
</evidence>
<feature type="domain" description="AAA+ ATPase" evidence="1">
    <location>
        <begin position="48"/>
        <end position="190"/>
    </location>
</feature>
<dbReference type="AlphaFoldDB" id="A0A5C4NMX3"/>
<dbReference type="PANTHER" id="PTHR35894">
    <property type="entry name" value="GENERAL SECRETION PATHWAY PROTEIN A-RELATED"/>
    <property type="match status" value="1"/>
</dbReference>
<reference evidence="2 3" key="1">
    <citation type="submission" date="2019-06" db="EMBL/GenBank/DDBJ databases">
        <authorList>
            <person name="Jiang L."/>
        </authorList>
    </citation>
    <scope>NUCLEOTIDE SEQUENCE [LARGE SCALE GENOMIC DNA]</scope>
    <source>
        <strain evidence="2 3">YIM 48858</strain>
    </source>
</reference>
<dbReference type="PANTHER" id="PTHR35894:SF1">
    <property type="entry name" value="PHOSPHORIBULOKINASE _ URIDINE KINASE FAMILY"/>
    <property type="match status" value="1"/>
</dbReference>
<name>A0A5C4NMX3_9RHOB</name>
<protein>
    <submittedName>
        <fullName evidence="2">DUF2075 domain-containing protein</fullName>
    </submittedName>
</protein>
<evidence type="ECO:0000313" key="3">
    <source>
        <dbReference type="Proteomes" id="UP000305709"/>
    </source>
</evidence>
<evidence type="ECO:0000259" key="1">
    <source>
        <dbReference type="SMART" id="SM00382"/>
    </source>
</evidence>
<dbReference type="InterPro" id="IPR049945">
    <property type="entry name" value="AAA_22"/>
</dbReference>
<dbReference type="OrthoDB" id="7828921at2"/>